<dbReference type="SUPFAM" id="SSF53335">
    <property type="entry name" value="S-adenosyl-L-methionine-dependent methyltransferases"/>
    <property type="match status" value="1"/>
</dbReference>
<reference evidence="3 4" key="1">
    <citation type="submission" date="2020-08" db="EMBL/GenBank/DDBJ databases">
        <title>Genomic Encyclopedia of Type Strains, Phase III (KMG-III): the genomes of soil and plant-associated and newly described type strains.</title>
        <authorList>
            <person name="Whitman W."/>
        </authorList>
    </citation>
    <scope>NUCLEOTIDE SEQUENCE [LARGE SCALE GENOMIC DNA]</scope>
    <source>
        <strain evidence="3 4">CECT 8654</strain>
    </source>
</reference>
<accession>A0A7W4Z6F6</accession>
<evidence type="ECO:0000313" key="4">
    <source>
        <dbReference type="Proteomes" id="UP000537130"/>
    </source>
</evidence>
<keyword evidence="4" id="KW-1185">Reference proteome</keyword>
<keyword evidence="2" id="KW-0808">Transferase</keyword>
<dbReference type="Pfam" id="PF06325">
    <property type="entry name" value="PrmA"/>
    <property type="match status" value="1"/>
</dbReference>
<dbReference type="AlphaFoldDB" id="A0A7W4Z6F6"/>
<organism evidence="3 4">
    <name type="scientific">Litorivivens lipolytica</name>
    <dbReference type="NCBI Taxonomy" id="1524264"/>
    <lineage>
        <taxon>Bacteria</taxon>
        <taxon>Pseudomonadati</taxon>
        <taxon>Pseudomonadota</taxon>
        <taxon>Gammaproteobacteria</taxon>
        <taxon>Litorivivens</taxon>
    </lineage>
</organism>
<gene>
    <name evidence="3" type="ORF">FHR99_001131</name>
</gene>
<protein>
    <submittedName>
        <fullName evidence="3">Putative nicotinamide N-methyase</fullName>
    </submittedName>
</protein>
<evidence type="ECO:0000256" key="2">
    <source>
        <dbReference type="ARBA" id="ARBA00022679"/>
    </source>
</evidence>
<dbReference type="Gene3D" id="3.40.50.150">
    <property type="entry name" value="Vaccinia Virus protein VP39"/>
    <property type="match status" value="1"/>
</dbReference>
<dbReference type="InterPro" id="IPR050078">
    <property type="entry name" value="Ribosomal_L11_MeTrfase_PrmA"/>
</dbReference>
<evidence type="ECO:0000256" key="1">
    <source>
        <dbReference type="ARBA" id="ARBA00022603"/>
    </source>
</evidence>
<comment type="caution">
    <text evidence="3">The sequence shown here is derived from an EMBL/GenBank/DDBJ whole genome shotgun (WGS) entry which is preliminary data.</text>
</comment>
<dbReference type="Proteomes" id="UP000537130">
    <property type="component" value="Unassembled WGS sequence"/>
</dbReference>
<dbReference type="RefSeq" id="WP_343067412.1">
    <property type="nucleotide sequence ID" value="NZ_JACHWY010000001.1"/>
</dbReference>
<sequence length="212" mass="23242">MRGARIEATPLPLVPEISLFLLNEDYPQHGLTDEEVRWLMDNPAYWCFCWASGQVLARFVLDNPQWVAGKTVMDFGCGSGVVAIAAAMAGARRVIACDLDGDALRATELNAELNGVVLECIDDADHFSEHCDLLIVADVLYDRANLPLLKTFLERADDVLLADSRIRDFSEPGYIRLGGERAFTVPDLAESEEFSHVSLYHGGLTVQQAGSG</sequence>
<dbReference type="InterPro" id="IPR029063">
    <property type="entry name" value="SAM-dependent_MTases_sf"/>
</dbReference>
<dbReference type="GO" id="GO:0032259">
    <property type="term" value="P:methylation"/>
    <property type="evidence" value="ECO:0007669"/>
    <property type="project" value="UniProtKB-KW"/>
</dbReference>
<dbReference type="PANTHER" id="PTHR43648">
    <property type="entry name" value="ELECTRON TRANSFER FLAVOPROTEIN BETA SUBUNIT LYSINE METHYLTRANSFERASE"/>
    <property type="match status" value="1"/>
</dbReference>
<keyword evidence="1" id="KW-0489">Methyltransferase</keyword>
<dbReference type="PANTHER" id="PTHR43648:SF1">
    <property type="entry name" value="ELECTRON TRANSFER FLAVOPROTEIN BETA SUBUNIT LYSINE METHYLTRANSFERASE"/>
    <property type="match status" value="1"/>
</dbReference>
<name>A0A7W4Z6F6_9GAMM</name>
<dbReference type="GO" id="GO:0016279">
    <property type="term" value="F:protein-lysine N-methyltransferase activity"/>
    <property type="evidence" value="ECO:0007669"/>
    <property type="project" value="TreeGrafter"/>
</dbReference>
<dbReference type="EMBL" id="JACHWY010000001">
    <property type="protein sequence ID" value="MBB3046895.1"/>
    <property type="molecule type" value="Genomic_DNA"/>
</dbReference>
<evidence type="ECO:0000313" key="3">
    <source>
        <dbReference type="EMBL" id="MBB3046895.1"/>
    </source>
</evidence>
<proteinExistence type="predicted"/>